<proteinExistence type="predicted"/>
<protein>
    <submittedName>
        <fullName evidence="2">Uncharacterized protein</fullName>
    </submittedName>
</protein>
<dbReference type="WBParaSite" id="ALUE_0001062301-mRNA-1">
    <property type="protein sequence ID" value="ALUE_0001062301-mRNA-1"/>
    <property type="gene ID" value="ALUE_0001062301"/>
</dbReference>
<evidence type="ECO:0000313" key="1">
    <source>
        <dbReference type="Proteomes" id="UP000036681"/>
    </source>
</evidence>
<keyword evidence="1" id="KW-1185">Reference proteome</keyword>
<reference evidence="2" key="1">
    <citation type="submission" date="2017-02" db="UniProtKB">
        <authorList>
            <consortium name="WormBaseParasite"/>
        </authorList>
    </citation>
    <scope>IDENTIFICATION</scope>
</reference>
<accession>A0A0M3I2C8</accession>
<name>A0A0M3I2C8_ASCLU</name>
<dbReference type="Proteomes" id="UP000036681">
    <property type="component" value="Unplaced"/>
</dbReference>
<dbReference type="AlphaFoldDB" id="A0A0M3I2C8"/>
<sequence>MGFHDNKFAQRSAVPTLSSSTSFNAHVKLSPHLCVLLAVGKSVWCKFDHLSEQRTPRSATRERTASVRHEFNLIDTQTDVQQVLENDSVTMHFCEANLLMATKWQRNERNVTGIMHVRKKATFEFWSNFS</sequence>
<organism evidence="1 2">
    <name type="scientific">Ascaris lumbricoides</name>
    <name type="common">Giant roundworm</name>
    <dbReference type="NCBI Taxonomy" id="6252"/>
    <lineage>
        <taxon>Eukaryota</taxon>
        <taxon>Metazoa</taxon>
        <taxon>Ecdysozoa</taxon>
        <taxon>Nematoda</taxon>
        <taxon>Chromadorea</taxon>
        <taxon>Rhabditida</taxon>
        <taxon>Spirurina</taxon>
        <taxon>Ascaridomorpha</taxon>
        <taxon>Ascaridoidea</taxon>
        <taxon>Ascarididae</taxon>
        <taxon>Ascaris</taxon>
    </lineage>
</organism>
<evidence type="ECO:0000313" key="2">
    <source>
        <dbReference type="WBParaSite" id="ALUE_0001062301-mRNA-1"/>
    </source>
</evidence>